<gene>
    <name evidence="2" type="ORF">ACFOHJ_01120</name>
</gene>
<dbReference type="Proteomes" id="UP001595583">
    <property type="component" value="Unassembled WGS sequence"/>
</dbReference>
<dbReference type="Pfam" id="PF01425">
    <property type="entry name" value="Amidase"/>
    <property type="match status" value="1"/>
</dbReference>
<dbReference type="InterPro" id="IPR023631">
    <property type="entry name" value="Amidase_dom"/>
</dbReference>
<evidence type="ECO:0000313" key="3">
    <source>
        <dbReference type="Proteomes" id="UP001595583"/>
    </source>
</evidence>
<keyword evidence="3" id="KW-1185">Reference proteome</keyword>
<evidence type="ECO:0000313" key="2">
    <source>
        <dbReference type="EMBL" id="MFC3204805.1"/>
    </source>
</evidence>
<dbReference type="InterPro" id="IPR036928">
    <property type="entry name" value="AS_sf"/>
</dbReference>
<accession>A0ABV7K5U3</accession>
<organism evidence="2 3">
    <name type="scientific">Aquamicrobium soli</name>
    <dbReference type="NCBI Taxonomy" id="1811518"/>
    <lineage>
        <taxon>Bacteria</taxon>
        <taxon>Pseudomonadati</taxon>
        <taxon>Pseudomonadota</taxon>
        <taxon>Alphaproteobacteria</taxon>
        <taxon>Hyphomicrobiales</taxon>
        <taxon>Phyllobacteriaceae</taxon>
        <taxon>Aquamicrobium</taxon>
    </lineage>
</organism>
<feature type="domain" description="Amidase" evidence="1">
    <location>
        <begin position="30"/>
        <end position="440"/>
    </location>
</feature>
<dbReference type="PANTHER" id="PTHR11895:SF176">
    <property type="entry name" value="AMIDASE AMID-RELATED"/>
    <property type="match status" value="1"/>
</dbReference>
<dbReference type="RefSeq" id="WP_378217627.1">
    <property type="nucleotide sequence ID" value="NZ_JBHRTK010000001.1"/>
</dbReference>
<dbReference type="PANTHER" id="PTHR11895">
    <property type="entry name" value="TRANSAMIDASE"/>
    <property type="match status" value="1"/>
</dbReference>
<evidence type="ECO:0000259" key="1">
    <source>
        <dbReference type="Pfam" id="PF01425"/>
    </source>
</evidence>
<sequence length="464" mass="47694">MTIPADPLDSGGIRGFGRRLRTGETTAVATTAAYLARIAALDPQLQTYEHVAAPAALQAAEAIDEALASGIDFGPLMGIPVAVKDIIAVEGMPTTAGSDVDVSDLIGPPGGFMRSLAAAGCIVIGKTKAVEFAMSGTGANYRRGTPRNPWDAAVFRMTAGSSSGSAAAVAAGLCGFAIGTDTGGSIRGPAAFCGVFGLKPTAGIWPVDGSFPVSATLDTIGPLTRSAEDAAIVWAALCGTSVPAAATIKGIKLGRPRNLFSDRLDCSVAARLEDALSRLAAAGVTIVDVDIPELTEIDPLFRTISLAEMAASFGRERFRRTSELMNPDIAASIAAGFDITPTSYANARRRQQELMQISTAWFDGIDAWVGPVKWGLPPAFPGDFTSLSASAALLDACAGPTRSANVLGLCAASLPLPHAMSTLPVGLQLICPGRADEQLLSLARAFETVLGRSPSPDLSGFGNF</sequence>
<dbReference type="Gene3D" id="3.90.1300.10">
    <property type="entry name" value="Amidase signature (AS) domain"/>
    <property type="match status" value="1"/>
</dbReference>
<comment type="caution">
    <text evidence="2">The sequence shown here is derived from an EMBL/GenBank/DDBJ whole genome shotgun (WGS) entry which is preliminary data.</text>
</comment>
<name>A0ABV7K5U3_9HYPH</name>
<dbReference type="EMBL" id="JBHRTK010000001">
    <property type="protein sequence ID" value="MFC3204805.1"/>
    <property type="molecule type" value="Genomic_DNA"/>
</dbReference>
<reference evidence="3" key="1">
    <citation type="journal article" date="2019" name="Int. J. Syst. Evol. Microbiol.">
        <title>The Global Catalogue of Microorganisms (GCM) 10K type strain sequencing project: providing services to taxonomists for standard genome sequencing and annotation.</title>
        <authorList>
            <consortium name="The Broad Institute Genomics Platform"/>
            <consortium name="The Broad Institute Genome Sequencing Center for Infectious Disease"/>
            <person name="Wu L."/>
            <person name="Ma J."/>
        </authorList>
    </citation>
    <scope>NUCLEOTIDE SEQUENCE [LARGE SCALE GENOMIC DNA]</scope>
    <source>
        <strain evidence="3">KCTC 52165</strain>
    </source>
</reference>
<proteinExistence type="predicted"/>
<dbReference type="SUPFAM" id="SSF75304">
    <property type="entry name" value="Amidase signature (AS) enzymes"/>
    <property type="match status" value="1"/>
</dbReference>
<dbReference type="InterPro" id="IPR000120">
    <property type="entry name" value="Amidase"/>
</dbReference>
<protein>
    <submittedName>
        <fullName evidence="2">Amidase</fullName>
    </submittedName>
</protein>